<evidence type="ECO:0000256" key="4">
    <source>
        <dbReference type="ARBA" id="ARBA00022786"/>
    </source>
</evidence>
<proteinExistence type="inferred from homology"/>
<evidence type="ECO:0000256" key="8">
    <source>
        <dbReference type="ARBA" id="ARBA00044354"/>
    </source>
</evidence>
<evidence type="ECO:0000256" key="1">
    <source>
        <dbReference type="ARBA" id="ARBA00004123"/>
    </source>
</evidence>
<dbReference type="Gene3D" id="3.40.50.720">
    <property type="entry name" value="NAD(P)-binding Rossmann-like Domain"/>
    <property type="match status" value="1"/>
</dbReference>
<evidence type="ECO:0000313" key="11">
    <source>
        <dbReference type="Proteomes" id="UP001075354"/>
    </source>
</evidence>
<evidence type="ECO:0000256" key="7">
    <source>
        <dbReference type="ARBA" id="ARBA00044187"/>
    </source>
</evidence>
<dbReference type="FunFam" id="3.40.50.720:FF:000744">
    <property type="entry name" value="Smt3 activating enzyme 1"/>
    <property type="match status" value="1"/>
</dbReference>
<dbReference type="GO" id="GO:0016925">
    <property type="term" value="P:protein sumoylation"/>
    <property type="evidence" value="ECO:0007669"/>
    <property type="project" value="TreeGrafter"/>
</dbReference>
<dbReference type="Proteomes" id="UP001075354">
    <property type="component" value="Chromosome 1"/>
</dbReference>
<evidence type="ECO:0000256" key="5">
    <source>
        <dbReference type="ARBA" id="ARBA00023242"/>
    </source>
</evidence>
<dbReference type="InterPro" id="IPR045886">
    <property type="entry name" value="ThiF/MoeB/HesA"/>
</dbReference>
<dbReference type="Pfam" id="PF00899">
    <property type="entry name" value="ThiF"/>
    <property type="match status" value="1"/>
</dbReference>
<sequence length="340" mass="38168">MVEINTNELTDAEAEQYDRQIRLWGLDSQKRLRSSRVLIIGVKGLGAEVAKNITLAGIKSLTLLDDGDVTQDDICAQFLVPRDQIGQNRAEASLARTQNLNPMVKVTADTTAVADHPDEYFHDFEAICATKCSYDQLLRLDGICREKGIKFFCGDVFGFFGFTFADLQTHEFAEEVTEFKPAAFVDEPAAKRTKVEPVKTTVKRTETFVPLKDALGVDWKSESYAKKVKKSESSYFLMKILFKFRAEKKRDPAPESRESDIEELKRIRDEELPSMGIPLEKVPDHLLSMLFAEVSPACAIVGGVLSQEIIKALSQHEAPHNNMFFFNPERNLGHVECVGA</sequence>
<protein>
    <recommendedName>
        <fullName evidence="7">SUMO-activating enzyme subunit 1</fullName>
    </recommendedName>
    <alternativeName>
        <fullName evidence="8">Ubiquitin-like 1-activating enzyme E1A</fullName>
    </alternativeName>
</protein>
<dbReference type="InterPro" id="IPR000594">
    <property type="entry name" value="ThiF_NAD_FAD-bd"/>
</dbReference>
<keyword evidence="4" id="KW-0833">Ubl conjugation pathway</keyword>
<dbReference type="GO" id="GO:0031510">
    <property type="term" value="C:SUMO activating enzyme complex"/>
    <property type="evidence" value="ECO:0007669"/>
    <property type="project" value="TreeGrafter"/>
</dbReference>
<dbReference type="SUPFAM" id="SSF69572">
    <property type="entry name" value="Activating enzymes of the ubiquitin-like proteins"/>
    <property type="match status" value="1"/>
</dbReference>
<dbReference type="GO" id="GO:0019948">
    <property type="term" value="F:SUMO activating enzyme activity"/>
    <property type="evidence" value="ECO:0007669"/>
    <property type="project" value="TreeGrafter"/>
</dbReference>
<dbReference type="PANTHER" id="PTHR10953">
    <property type="entry name" value="UBIQUITIN-ACTIVATING ENZYME E1"/>
    <property type="match status" value="1"/>
</dbReference>
<dbReference type="EMBL" id="JAPTSV010000001">
    <property type="protein sequence ID" value="KAJ1531625.1"/>
    <property type="molecule type" value="Genomic_DNA"/>
</dbReference>
<comment type="subunit">
    <text evidence="6">Heterodimer of SAE1 and UBA2/SAE2. The heterodimer corresponds to the two domains that are encoded on a single polypeptide chain in ubiquitin-activating enzyme E1. Interacts with UBE2I.</text>
</comment>
<evidence type="ECO:0000259" key="9">
    <source>
        <dbReference type="Pfam" id="PF00899"/>
    </source>
</evidence>
<dbReference type="InterPro" id="IPR000011">
    <property type="entry name" value="UBQ/SUMO-activ_enz_E1-like"/>
</dbReference>
<dbReference type="InterPro" id="IPR035985">
    <property type="entry name" value="Ubiquitin-activating_enz"/>
</dbReference>
<evidence type="ECO:0000313" key="10">
    <source>
        <dbReference type="EMBL" id="KAJ1531625.1"/>
    </source>
</evidence>
<comment type="pathway">
    <text evidence="2">Protein modification; protein sumoylation.</text>
</comment>
<name>A0AAV7XY04_9NEOP</name>
<evidence type="ECO:0000256" key="6">
    <source>
        <dbReference type="ARBA" id="ARBA00026003"/>
    </source>
</evidence>
<organism evidence="10 11">
    <name type="scientific">Megalurothrips usitatus</name>
    <name type="common">bean blossom thrips</name>
    <dbReference type="NCBI Taxonomy" id="439358"/>
    <lineage>
        <taxon>Eukaryota</taxon>
        <taxon>Metazoa</taxon>
        <taxon>Ecdysozoa</taxon>
        <taxon>Arthropoda</taxon>
        <taxon>Hexapoda</taxon>
        <taxon>Insecta</taxon>
        <taxon>Pterygota</taxon>
        <taxon>Neoptera</taxon>
        <taxon>Paraneoptera</taxon>
        <taxon>Thysanoptera</taxon>
        <taxon>Terebrantia</taxon>
        <taxon>Thripoidea</taxon>
        <taxon>Thripidae</taxon>
        <taxon>Megalurothrips</taxon>
    </lineage>
</organism>
<feature type="domain" description="THIF-type NAD/FAD binding fold" evidence="9">
    <location>
        <begin position="17"/>
        <end position="329"/>
    </location>
</feature>
<dbReference type="PANTHER" id="PTHR10953:SF162">
    <property type="entry name" value="SUMO-ACTIVATING ENZYME SUBUNIT 1"/>
    <property type="match status" value="1"/>
</dbReference>
<gene>
    <name evidence="10" type="ORF">ONE63_000297</name>
</gene>
<reference evidence="10" key="1">
    <citation type="submission" date="2022-12" db="EMBL/GenBank/DDBJ databases">
        <title>Chromosome-level genome assembly of the bean flower thrips Megalurothrips usitatus.</title>
        <authorList>
            <person name="Ma L."/>
            <person name="Liu Q."/>
            <person name="Li H."/>
            <person name="Cai W."/>
        </authorList>
    </citation>
    <scope>NUCLEOTIDE SEQUENCE</scope>
    <source>
        <strain evidence="10">Cailab_2022a</strain>
    </source>
</reference>
<comment type="subcellular location">
    <subcellularLocation>
        <location evidence="1">Nucleus</location>
    </subcellularLocation>
</comment>
<comment type="caution">
    <text evidence="10">The sequence shown here is derived from an EMBL/GenBank/DDBJ whole genome shotgun (WGS) entry which is preliminary data.</text>
</comment>
<dbReference type="AlphaFoldDB" id="A0AAV7XY04"/>
<comment type="similarity">
    <text evidence="3">Belongs to the ubiquitin-activating E1 family.</text>
</comment>
<keyword evidence="5" id="KW-0539">Nucleus</keyword>
<evidence type="ECO:0000256" key="2">
    <source>
        <dbReference type="ARBA" id="ARBA00004718"/>
    </source>
</evidence>
<evidence type="ECO:0000256" key="3">
    <source>
        <dbReference type="ARBA" id="ARBA00005673"/>
    </source>
</evidence>
<accession>A0AAV7XY04</accession>
<keyword evidence="11" id="KW-1185">Reference proteome</keyword>
<dbReference type="PRINTS" id="PR01849">
    <property type="entry name" value="UBIQUITINACT"/>
</dbReference>
<dbReference type="CDD" id="cd01492">
    <property type="entry name" value="Aos1_SUMO"/>
    <property type="match status" value="1"/>
</dbReference>
<dbReference type="GO" id="GO:0005737">
    <property type="term" value="C:cytoplasm"/>
    <property type="evidence" value="ECO:0007669"/>
    <property type="project" value="TreeGrafter"/>
</dbReference>